<protein>
    <submittedName>
        <fullName evidence="1">Uncharacterized protein</fullName>
    </submittedName>
</protein>
<name>A0ABT8FJE0_9ACTN</name>
<organism evidence="1 2">
    <name type="scientific">Nocardioides oceani</name>
    <dbReference type="NCBI Taxonomy" id="3058369"/>
    <lineage>
        <taxon>Bacteria</taxon>
        <taxon>Bacillati</taxon>
        <taxon>Actinomycetota</taxon>
        <taxon>Actinomycetes</taxon>
        <taxon>Propionibacteriales</taxon>
        <taxon>Nocardioidaceae</taxon>
        <taxon>Nocardioides</taxon>
    </lineage>
</organism>
<gene>
    <name evidence="1" type="ORF">QWY28_17290</name>
</gene>
<dbReference type="RefSeq" id="WP_300953813.1">
    <property type="nucleotide sequence ID" value="NZ_JAUHJQ010000008.1"/>
</dbReference>
<evidence type="ECO:0000313" key="2">
    <source>
        <dbReference type="Proteomes" id="UP001168620"/>
    </source>
</evidence>
<comment type="caution">
    <text evidence="1">The sequence shown here is derived from an EMBL/GenBank/DDBJ whole genome shotgun (WGS) entry which is preliminary data.</text>
</comment>
<dbReference type="Proteomes" id="UP001168620">
    <property type="component" value="Unassembled WGS sequence"/>
</dbReference>
<dbReference type="EMBL" id="JAUHJQ010000008">
    <property type="protein sequence ID" value="MDN4174719.1"/>
    <property type="molecule type" value="Genomic_DNA"/>
</dbReference>
<keyword evidence="2" id="KW-1185">Reference proteome</keyword>
<proteinExistence type="predicted"/>
<sequence length="64" mass="6856">MAERSTPDIDREKAWVPDGRVHAWHEPTLERASRHGCLDEDVETGSPVVCGACATPAGQTGAAR</sequence>
<accession>A0ABT8FJE0</accession>
<evidence type="ECO:0000313" key="1">
    <source>
        <dbReference type="EMBL" id="MDN4174719.1"/>
    </source>
</evidence>
<reference evidence="1" key="1">
    <citation type="submission" date="2023-06" db="EMBL/GenBank/DDBJ databases">
        <title>Draft genome sequence of Nocardioides sp. SOB77.</title>
        <authorList>
            <person name="Zhang G."/>
        </authorList>
    </citation>
    <scope>NUCLEOTIDE SEQUENCE</scope>
    <source>
        <strain evidence="1">SOB77</strain>
    </source>
</reference>